<keyword evidence="8 12" id="KW-1133">Transmembrane helix</keyword>
<gene>
    <name evidence="13" type="ORF">MUK42_16026</name>
</gene>
<evidence type="ECO:0000256" key="2">
    <source>
        <dbReference type="ARBA" id="ARBA00006375"/>
    </source>
</evidence>
<accession>A0A9E7FCZ6</accession>
<comment type="similarity">
    <text evidence="2 12">Belongs to the mitochondrial carrier (TC 2.A.29) family.</text>
</comment>
<evidence type="ECO:0000256" key="7">
    <source>
        <dbReference type="ARBA" id="ARBA00022792"/>
    </source>
</evidence>
<evidence type="ECO:0000256" key="5">
    <source>
        <dbReference type="ARBA" id="ARBA00022692"/>
    </source>
</evidence>
<evidence type="ECO:0000313" key="14">
    <source>
        <dbReference type="Proteomes" id="UP001055439"/>
    </source>
</evidence>
<dbReference type="GO" id="GO:1990544">
    <property type="term" value="P:mitochondrial ATP transmembrane transport"/>
    <property type="evidence" value="ECO:0007669"/>
    <property type="project" value="InterPro"/>
</dbReference>
<dbReference type="AlphaFoldDB" id="A0A9E7FCZ6"/>
<comment type="subunit">
    <text evidence="12">Monomer.</text>
</comment>
<keyword evidence="3 12" id="KW-0813">Transport</keyword>
<keyword evidence="7" id="KW-0999">Mitochondrion inner membrane</keyword>
<dbReference type="InterPro" id="IPR023395">
    <property type="entry name" value="MCP_dom_sf"/>
</dbReference>
<protein>
    <recommendedName>
        <fullName evidence="12">ADP/ATP translocase</fullName>
    </recommendedName>
    <alternativeName>
        <fullName evidence="12">ADP,ATP carrier protein</fullName>
    </alternativeName>
</protein>
<sequence length="133" mass="14637">MGGVSAAVSKTAAAPIERVKLLIPNQDEMIKTGRHSEPYKGITDFFARTIKDEGTLPLLERKHRKCYSLLSHSGTELCIQGLLLRGCLISRKTKMDTGNGLQAILLQVLLLVLLPCSCTVLYRQEGYKESCSS</sequence>
<evidence type="ECO:0000256" key="8">
    <source>
        <dbReference type="ARBA" id="ARBA00022989"/>
    </source>
</evidence>
<evidence type="ECO:0000256" key="6">
    <source>
        <dbReference type="ARBA" id="ARBA00022737"/>
    </source>
</evidence>
<evidence type="ECO:0000256" key="9">
    <source>
        <dbReference type="ARBA" id="ARBA00023128"/>
    </source>
</evidence>
<evidence type="ECO:0000313" key="13">
    <source>
        <dbReference type="EMBL" id="URD93011.1"/>
    </source>
</evidence>
<keyword evidence="4" id="KW-0050">Antiport</keyword>
<evidence type="ECO:0000256" key="4">
    <source>
        <dbReference type="ARBA" id="ARBA00022449"/>
    </source>
</evidence>
<organism evidence="13 14">
    <name type="scientific">Musa troglodytarum</name>
    <name type="common">fe'i banana</name>
    <dbReference type="NCBI Taxonomy" id="320322"/>
    <lineage>
        <taxon>Eukaryota</taxon>
        <taxon>Viridiplantae</taxon>
        <taxon>Streptophyta</taxon>
        <taxon>Embryophyta</taxon>
        <taxon>Tracheophyta</taxon>
        <taxon>Spermatophyta</taxon>
        <taxon>Magnoliopsida</taxon>
        <taxon>Liliopsida</taxon>
        <taxon>Zingiberales</taxon>
        <taxon>Musaceae</taxon>
        <taxon>Musa</taxon>
    </lineage>
</organism>
<name>A0A9E7FCZ6_9LILI</name>
<dbReference type="SUPFAM" id="SSF103506">
    <property type="entry name" value="Mitochondrial carrier"/>
    <property type="match status" value="1"/>
</dbReference>
<feature type="transmembrane region" description="Helical" evidence="12">
    <location>
        <begin position="101"/>
        <end position="122"/>
    </location>
</feature>
<comment type="subcellular location">
    <subcellularLocation>
        <location evidence="12">Membrane</location>
        <topology evidence="12">Multi-pass membrane protein</topology>
    </subcellularLocation>
    <subcellularLocation>
        <location evidence="1">Mitochondrion inner membrane</location>
        <topology evidence="1">Multi-pass membrane protein</topology>
    </subcellularLocation>
</comment>
<comment type="function">
    <text evidence="12">Catalyzes the exchange of ADP and ATP across the membrane.</text>
</comment>
<dbReference type="EMBL" id="CP097505">
    <property type="protein sequence ID" value="URD93011.1"/>
    <property type="molecule type" value="Genomic_DNA"/>
</dbReference>
<keyword evidence="5 12" id="KW-0812">Transmembrane</keyword>
<dbReference type="Pfam" id="PF00153">
    <property type="entry name" value="Mito_carr"/>
    <property type="match status" value="1"/>
</dbReference>
<dbReference type="GO" id="GO:0005471">
    <property type="term" value="F:ATP:ADP antiporter activity"/>
    <property type="evidence" value="ECO:0007669"/>
    <property type="project" value="UniProtKB-UniRule"/>
</dbReference>
<evidence type="ECO:0000256" key="11">
    <source>
        <dbReference type="ARBA" id="ARBA00024143"/>
    </source>
</evidence>
<keyword evidence="10 12" id="KW-0472">Membrane</keyword>
<dbReference type="GO" id="GO:0140021">
    <property type="term" value="P:mitochondrial ADP transmembrane transport"/>
    <property type="evidence" value="ECO:0007669"/>
    <property type="project" value="InterPro"/>
</dbReference>
<dbReference type="Proteomes" id="UP001055439">
    <property type="component" value="Chromosome 3"/>
</dbReference>
<keyword evidence="9" id="KW-0496">Mitochondrion</keyword>
<comment type="catalytic activity">
    <reaction evidence="11">
        <text>ADP(in) + ATP(out) = ADP(out) + ATP(in)</text>
        <dbReference type="Rhea" id="RHEA:34999"/>
        <dbReference type="ChEBI" id="CHEBI:30616"/>
        <dbReference type="ChEBI" id="CHEBI:456216"/>
    </reaction>
    <physiologicalReaction direction="left-to-right" evidence="11">
        <dbReference type="Rhea" id="RHEA:35000"/>
    </physiologicalReaction>
</comment>
<dbReference type="GO" id="GO:0005743">
    <property type="term" value="C:mitochondrial inner membrane"/>
    <property type="evidence" value="ECO:0007669"/>
    <property type="project" value="UniProtKB-SubCell"/>
</dbReference>
<proteinExistence type="inferred from homology"/>
<dbReference type="Gene3D" id="1.50.40.10">
    <property type="entry name" value="Mitochondrial carrier domain"/>
    <property type="match status" value="1"/>
</dbReference>
<evidence type="ECO:0000256" key="12">
    <source>
        <dbReference type="RuleBase" id="RU368008"/>
    </source>
</evidence>
<keyword evidence="6" id="KW-0677">Repeat</keyword>
<keyword evidence="14" id="KW-1185">Reference proteome</keyword>
<dbReference type="PANTHER" id="PTHR45635:SF14">
    <property type="entry name" value="ADP_ATP TRANSLOCASE"/>
    <property type="match status" value="1"/>
</dbReference>
<evidence type="ECO:0000256" key="3">
    <source>
        <dbReference type="ARBA" id="ARBA00022448"/>
    </source>
</evidence>
<comment type="caution">
    <text evidence="12">Lacks conserved residue(s) required for the propagation of feature annotation.</text>
</comment>
<dbReference type="InterPro" id="IPR018108">
    <property type="entry name" value="MCP_transmembrane"/>
</dbReference>
<reference evidence="13" key="1">
    <citation type="submission" date="2022-05" db="EMBL/GenBank/DDBJ databases">
        <title>The Musa troglodytarum L. genome provides insights into the mechanism of non-climacteric behaviour and enrichment of carotenoids.</title>
        <authorList>
            <person name="Wang J."/>
        </authorList>
    </citation>
    <scope>NUCLEOTIDE SEQUENCE</scope>
    <source>
        <tissue evidence="13">Leaf</tissue>
    </source>
</reference>
<evidence type="ECO:0000256" key="10">
    <source>
        <dbReference type="ARBA" id="ARBA00023136"/>
    </source>
</evidence>
<dbReference type="OrthoDB" id="784307at2759"/>
<evidence type="ECO:0000256" key="1">
    <source>
        <dbReference type="ARBA" id="ARBA00004448"/>
    </source>
</evidence>
<dbReference type="PANTHER" id="PTHR45635">
    <property type="entry name" value="ADP,ATP CARRIER PROTEIN 1-RELATED-RELATED"/>
    <property type="match status" value="1"/>
</dbReference>
<dbReference type="InterPro" id="IPR002113">
    <property type="entry name" value="ADT_euk_type"/>
</dbReference>